<evidence type="ECO:0000256" key="3">
    <source>
        <dbReference type="ARBA" id="ARBA00023163"/>
    </source>
</evidence>
<comment type="caution">
    <text evidence="5">The sequence shown here is derived from an EMBL/GenBank/DDBJ whole genome shotgun (WGS) entry which is preliminary data.</text>
</comment>
<evidence type="ECO:0000313" key="6">
    <source>
        <dbReference type="Proteomes" id="UP001596470"/>
    </source>
</evidence>
<dbReference type="InterPro" id="IPR029062">
    <property type="entry name" value="Class_I_gatase-like"/>
</dbReference>
<keyword evidence="2" id="KW-0238">DNA-binding</keyword>
<dbReference type="InterPro" id="IPR002818">
    <property type="entry name" value="DJ-1/PfpI"/>
</dbReference>
<dbReference type="CDD" id="cd03137">
    <property type="entry name" value="GATase1_AraC_1"/>
    <property type="match status" value="1"/>
</dbReference>
<dbReference type="PANTHER" id="PTHR43130:SF3">
    <property type="entry name" value="HTH-TYPE TRANSCRIPTIONAL REGULATOR RV1931C"/>
    <property type="match status" value="1"/>
</dbReference>
<protein>
    <submittedName>
        <fullName evidence="5">GlxA family transcriptional regulator</fullName>
    </submittedName>
</protein>
<dbReference type="Gene3D" id="1.10.10.60">
    <property type="entry name" value="Homeodomain-like"/>
    <property type="match status" value="1"/>
</dbReference>
<reference evidence="6" key="1">
    <citation type="journal article" date="2019" name="Int. J. Syst. Evol. Microbiol.">
        <title>The Global Catalogue of Microorganisms (GCM) 10K type strain sequencing project: providing services to taxonomists for standard genome sequencing and annotation.</title>
        <authorList>
            <consortium name="The Broad Institute Genomics Platform"/>
            <consortium name="The Broad Institute Genome Sequencing Center for Infectious Disease"/>
            <person name="Wu L."/>
            <person name="Ma J."/>
        </authorList>
    </citation>
    <scope>NUCLEOTIDE SEQUENCE [LARGE SCALE GENOMIC DNA]</scope>
    <source>
        <strain evidence="6">KACC 12634</strain>
    </source>
</reference>
<gene>
    <name evidence="5" type="ORF">ACFQS3_18930</name>
</gene>
<evidence type="ECO:0000256" key="2">
    <source>
        <dbReference type="ARBA" id="ARBA00023125"/>
    </source>
</evidence>
<dbReference type="InterPro" id="IPR018062">
    <property type="entry name" value="HTH_AraC-typ_CS"/>
</dbReference>
<keyword evidence="6" id="KW-1185">Reference proteome</keyword>
<sequence length="340" mass="35809">MELHRVVALVQPPQAEFELASAAEVFGLDRPHLPSRYSFTVCTERPGIVPTKAGGCALAVTEGLDALEAADTVLVPAWAKKDSEASPAVLEAVRAAHARGARMVAICTGAFLLAEAGLLDGRRATTHWRYAGELASRYPKVEVDCDALYVDLGDIATSAGTAAGIDLCLHLVRRDHGAGLAGRIARHMVMPPHREGGQRQYAVGAAGEPSESLGAVLEWATERLHEPLSIEDLAERGRVSVRTLARRFDEQLGVSPGRWLLAQRISAAQALLEDTDLPIEAIAARVGLSSALNLRRRFRDRLGTTPAAYRRAFGRTIGAGAGAAEGTGADAGMGGAAAGC</sequence>
<dbReference type="PROSITE" id="PS01124">
    <property type="entry name" value="HTH_ARAC_FAMILY_2"/>
    <property type="match status" value="1"/>
</dbReference>
<name>A0ABW2DAN2_9ACTN</name>
<evidence type="ECO:0000313" key="5">
    <source>
        <dbReference type="EMBL" id="MFC6959274.1"/>
    </source>
</evidence>
<dbReference type="RefSeq" id="WP_382347318.1">
    <property type="nucleotide sequence ID" value="NZ_JBHMBP010000001.1"/>
</dbReference>
<organism evidence="5 6">
    <name type="scientific">Glycomyces mayteni</name>
    <dbReference type="NCBI Taxonomy" id="543887"/>
    <lineage>
        <taxon>Bacteria</taxon>
        <taxon>Bacillati</taxon>
        <taxon>Actinomycetota</taxon>
        <taxon>Actinomycetes</taxon>
        <taxon>Glycomycetales</taxon>
        <taxon>Glycomycetaceae</taxon>
        <taxon>Glycomyces</taxon>
    </lineage>
</organism>
<proteinExistence type="predicted"/>
<dbReference type="PANTHER" id="PTHR43130">
    <property type="entry name" value="ARAC-FAMILY TRANSCRIPTIONAL REGULATOR"/>
    <property type="match status" value="1"/>
</dbReference>
<dbReference type="InterPro" id="IPR052158">
    <property type="entry name" value="INH-QAR"/>
</dbReference>
<keyword evidence="1" id="KW-0805">Transcription regulation</keyword>
<feature type="domain" description="HTH araC/xylS-type" evidence="4">
    <location>
        <begin position="214"/>
        <end position="312"/>
    </location>
</feature>
<dbReference type="Pfam" id="PF12833">
    <property type="entry name" value="HTH_18"/>
    <property type="match status" value="1"/>
</dbReference>
<dbReference type="Proteomes" id="UP001596470">
    <property type="component" value="Unassembled WGS sequence"/>
</dbReference>
<dbReference type="Pfam" id="PF01965">
    <property type="entry name" value="DJ-1_PfpI"/>
    <property type="match status" value="1"/>
</dbReference>
<dbReference type="PROSITE" id="PS00041">
    <property type="entry name" value="HTH_ARAC_FAMILY_1"/>
    <property type="match status" value="1"/>
</dbReference>
<accession>A0ABW2DAN2</accession>
<dbReference type="Gene3D" id="3.40.50.880">
    <property type="match status" value="1"/>
</dbReference>
<dbReference type="InterPro" id="IPR009057">
    <property type="entry name" value="Homeodomain-like_sf"/>
</dbReference>
<dbReference type="EMBL" id="JBHSYS010000004">
    <property type="protein sequence ID" value="MFC6959274.1"/>
    <property type="molecule type" value="Genomic_DNA"/>
</dbReference>
<dbReference type="InterPro" id="IPR018060">
    <property type="entry name" value="HTH_AraC"/>
</dbReference>
<dbReference type="SUPFAM" id="SSF46689">
    <property type="entry name" value="Homeodomain-like"/>
    <property type="match status" value="2"/>
</dbReference>
<evidence type="ECO:0000259" key="4">
    <source>
        <dbReference type="PROSITE" id="PS01124"/>
    </source>
</evidence>
<dbReference type="SMART" id="SM00342">
    <property type="entry name" value="HTH_ARAC"/>
    <property type="match status" value="1"/>
</dbReference>
<evidence type="ECO:0000256" key="1">
    <source>
        <dbReference type="ARBA" id="ARBA00023015"/>
    </source>
</evidence>
<keyword evidence="3" id="KW-0804">Transcription</keyword>
<dbReference type="SUPFAM" id="SSF52317">
    <property type="entry name" value="Class I glutamine amidotransferase-like"/>
    <property type="match status" value="1"/>
</dbReference>